<protein>
    <submittedName>
        <fullName evidence="2">Uncharacterized protein</fullName>
    </submittedName>
</protein>
<name>A0A4S1WQU2_9SPHN</name>
<keyword evidence="1" id="KW-0175">Coiled coil</keyword>
<reference evidence="2 3" key="1">
    <citation type="submission" date="2019-04" db="EMBL/GenBank/DDBJ databases">
        <title>Sphingomonas psychrotolerans sp. nov., isolated from soil in the Tianshan Mountains, Xinjiang, China.</title>
        <authorList>
            <person name="Luo Y."/>
            <person name="Sheng H."/>
        </authorList>
    </citation>
    <scope>NUCLEOTIDE SEQUENCE [LARGE SCALE GENOMIC DNA]</scope>
    <source>
        <strain evidence="2 3">KIS18-15</strain>
    </source>
</reference>
<evidence type="ECO:0000313" key="3">
    <source>
        <dbReference type="Proteomes" id="UP000309848"/>
    </source>
</evidence>
<feature type="coiled-coil region" evidence="1">
    <location>
        <begin position="144"/>
        <end position="175"/>
    </location>
</feature>
<dbReference type="OrthoDB" id="7594164at2"/>
<organism evidence="2 3">
    <name type="scientific">Sphingomonas naasensis</name>
    <dbReference type="NCBI Taxonomy" id="1344951"/>
    <lineage>
        <taxon>Bacteria</taxon>
        <taxon>Pseudomonadati</taxon>
        <taxon>Pseudomonadota</taxon>
        <taxon>Alphaproteobacteria</taxon>
        <taxon>Sphingomonadales</taxon>
        <taxon>Sphingomonadaceae</taxon>
        <taxon>Sphingomonas</taxon>
    </lineage>
</organism>
<accession>A0A4S1WQU2</accession>
<gene>
    <name evidence="2" type="ORF">E5A74_00625</name>
</gene>
<dbReference type="EMBL" id="SRXU01000001">
    <property type="protein sequence ID" value="TGX45721.1"/>
    <property type="molecule type" value="Genomic_DNA"/>
</dbReference>
<comment type="caution">
    <text evidence="2">The sequence shown here is derived from an EMBL/GenBank/DDBJ whole genome shotgun (WGS) entry which is preliminary data.</text>
</comment>
<evidence type="ECO:0000256" key="1">
    <source>
        <dbReference type="SAM" id="Coils"/>
    </source>
</evidence>
<evidence type="ECO:0000313" key="2">
    <source>
        <dbReference type="EMBL" id="TGX45721.1"/>
    </source>
</evidence>
<dbReference type="Proteomes" id="UP000309848">
    <property type="component" value="Unassembled WGS sequence"/>
</dbReference>
<dbReference type="AlphaFoldDB" id="A0A4S1WQU2"/>
<dbReference type="RefSeq" id="WP_135981812.1">
    <property type="nucleotide sequence ID" value="NZ_JAASQM010000001.1"/>
</dbReference>
<sequence length="264" mass="28547">MATASIFHDVAPWPEAKADPNPRAVIGGNVPPLEERIHAEFRDALLSERADFMTLLDQLLGKANPDPEKPEDFGSVHRAKCDNDETLGRCGELVKRLRACEGLVSAVHVTVKKPYLDAGRAVDAEKNALTARIGAGRARVQGLMDDYANEQLRLRREREAEEAAQRAKLEQLARENNVEAALPPAAPAPVRSAPVRSDGGATVSLGTEHVATVTDYAKAFKKVKDDAKVREAIDAAIQRVVKAAKGKIEIPGVDIAERAKTSAR</sequence>
<keyword evidence="3" id="KW-1185">Reference proteome</keyword>
<proteinExistence type="predicted"/>